<dbReference type="PANTHER" id="PTHR35249">
    <property type="entry name" value="DYNEIN REGULATORY COMPLEX SUBUNIT 7"/>
    <property type="match status" value="1"/>
</dbReference>
<evidence type="ECO:0000256" key="6">
    <source>
        <dbReference type="ARBA" id="ARBA00022871"/>
    </source>
</evidence>
<feature type="non-terminal residue" evidence="16">
    <location>
        <position position="705"/>
    </location>
</feature>
<evidence type="ECO:0000259" key="15">
    <source>
        <dbReference type="Pfam" id="PF24667"/>
    </source>
</evidence>
<dbReference type="Pfam" id="PF24667">
    <property type="entry name" value="MORN_DRC7"/>
    <property type="match status" value="1"/>
</dbReference>
<feature type="region of interest" description="Disordered" evidence="13">
    <location>
        <begin position="234"/>
        <end position="260"/>
    </location>
</feature>
<comment type="caution">
    <text evidence="16">The sequence shown here is derived from an EMBL/GenBank/DDBJ whole genome shotgun (WGS) entry which is preliminary data.</text>
</comment>
<feature type="compositionally biased region" description="Basic and acidic residues" evidence="13">
    <location>
        <begin position="234"/>
        <end position="248"/>
    </location>
</feature>
<dbReference type="InterPro" id="IPR033551">
    <property type="entry name" value="DRC7/lobo"/>
</dbReference>
<dbReference type="GO" id="GO:0030154">
    <property type="term" value="P:cell differentiation"/>
    <property type="evidence" value="ECO:0007669"/>
    <property type="project" value="UniProtKB-KW"/>
</dbReference>
<name>A0A7K8A2B4_9PASE</name>
<evidence type="ECO:0000313" key="16">
    <source>
        <dbReference type="EMBL" id="NXA96743.1"/>
    </source>
</evidence>
<feature type="non-terminal residue" evidence="16">
    <location>
        <position position="1"/>
    </location>
</feature>
<evidence type="ECO:0000256" key="11">
    <source>
        <dbReference type="ARBA" id="ARBA00031627"/>
    </source>
</evidence>
<evidence type="ECO:0000256" key="13">
    <source>
        <dbReference type="SAM" id="MobiDB-lite"/>
    </source>
</evidence>
<dbReference type="Proteomes" id="UP000538725">
    <property type="component" value="Unassembled WGS sequence"/>
</dbReference>
<reference evidence="16 17" key="1">
    <citation type="submission" date="2019-09" db="EMBL/GenBank/DDBJ databases">
        <title>Bird 10,000 Genomes (B10K) Project - Family phase.</title>
        <authorList>
            <person name="Zhang G."/>
        </authorList>
    </citation>
    <scope>NUCLEOTIDE SEQUENCE [LARGE SCALE GENOMIC DNA]</scope>
    <source>
        <strain evidence="16">B10K-DU-029-37</strain>
        <tissue evidence="16">Liver</tissue>
    </source>
</reference>
<keyword evidence="7" id="KW-0175">Coiled coil</keyword>
<gene>
    <name evidence="16" type="primary">Drc7</name>
    <name evidence="16" type="ORF">MELVER_R04848</name>
</gene>
<keyword evidence="10" id="KW-0966">Cell projection</keyword>
<proteinExistence type="inferred from homology"/>
<dbReference type="EMBL" id="VZTG01009066">
    <property type="protein sequence ID" value="NXA96743.1"/>
    <property type="molecule type" value="Genomic_DNA"/>
</dbReference>
<accession>A0A7K8A2B4</accession>
<dbReference type="InterPro" id="IPR056290">
    <property type="entry name" value="CEPT76/DRC7_peptidase-like_dom"/>
</dbReference>
<comment type="similarity">
    <text evidence="2">Belongs to the DRC7 family.</text>
</comment>
<dbReference type="GO" id="GO:0007283">
    <property type="term" value="P:spermatogenesis"/>
    <property type="evidence" value="ECO:0007669"/>
    <property type="project" value="UniProtKB-KW"/>
</dbReference>
<evidence type="ECO:0000256" key="5">
    <source>
        <dbReference type="ARBA" id="ARBA00022846"/>
    </source>
</evidence>
<keyword evidence="6" id="KW-0744">Spermatogenesis</keyword>
<keyword evidence="8" id="KW-0969">Cilium</keyword>
<evidence type="ECO:0000256" key="1">
    <source>
        <dbReference type="ARBA" id="ARBA00004611"/>
    </source>
</evidence>
<dbReference type="GO" id="GO:0031514">
    <property type="term" value="C:motile cilium"/>
    <property type="evidence" value="ECO:0007669"/>
    <property type="project" value="TreeGrafter"/>
</dbReference>
<dbReference type="GO" id="GO:0030317">
    <property type="term" value="P:flagellated sperm motility"/>
    <property type="evidence" value="ECO:0007669"/>
    <property type="project" value="TreeGrafter"/>
</dbReference>
<evidence type="ECO:0000313" key="17">
    <source>
        <dbReference type="Proteomes" id="UP000538725"/>
    </source>
</evidence>
<keyword evidence="5" id="KW-0282">Flagellum</keyword>
<organism evidence="16 17">
    <name type="scientific">Melanocharis versteri</name>
    <name type="common">Fan-tailed berrypecker</name>
    <dbReference type="NCBI Taxonomy" id="254552"/>
    <lineage>
        <taxon>Eukaryota</taxon>
        <taxon>Metazoa</taxon>
        <taxon>Chordata</taxon>
        <taxon>Craniata</taxon>
        <taxon>Vertebrata</taxon>
        <taxon>Euteleostomi</taxon>
        <taxon>Archelosauria</taxon>
        <taxon>Archosauria</taxon>
        <taxon>Dinosauria</taxon>
        <taxon>Saurischia</taxon>
        <taxon>Theropoda</taxon>
        <taxon>Coelurosauria</taxon>
        <taxon>Aves</taxon>
        <taxon>Neognathae</taxon>
        <taxon>Neoaves</taxon>
        <taxon>Telluraves</taxon>
        <taxon>Australaves</taxon>
        <taxon>Passeriformes</taxon>
        <taxon>Passeroidea</taxon>
        <taxon>Melanocharitidae</taxon>
        <taxon>Melanocharis</taxon>
    </lineage>
</organism>
<dbReference type="SUPFAM" id="SSF54001">
    <property type="entry name" value="Cysteine proteinases"/>
    <property type="match status" value="1"/>
</dbReference>
<dbReference type="AlphaFoldDB" id="A0A7K8A2B4"/>
<protein>
    <recommendedName>
        <fullName evidence="3">Dynein regulatory complex subunit 7</fullName>
    </recommendedName>
    <alternativeName>
        <fullName evidence="11">Coiled-coil domain-containing protein 135</fullName>
    </alternativeName>
    <alternativeName>
        <fullName evidence="12">Coiled-coil domain-containing protein lobo homolog</fullName>
    </alternativeName>
</protein>
<evidence type="ECO:0000256" key="9">
    <source>
        <dbReference type="ARBA" id="ARBA00023212"/>
    </source>
</evidence>
<sequence length="705" mass="82226">MEALEETEEVELTPEDVISLNISDFLDDLETDAAVEKASVPSDEPDFDWSSIDTSHLPSSYKTNSQKEKELLQFADHFLQQYTHLCPDRKPLFVHPVNECGVQKFVSTTVRPTLLPYPDLYYWSGCASFVCDYLIMEPLKCPITPPSSLYSPTTILKYQRGNCFDFTVLLCSLLIGAGYDAYCVHGYATLEMCSLDQTQELCPRLRKPPEVPEEEDPNKYRIKYPLEPQSKFELEQKAKEEETKSAQEEEREEEAVTEVEKPRRDPLRGLRVHAWVLVLAGKRKVPETFFINPFTGNHHSTMDECFLGIESIWNHRNYWVNMQDCRKGCKDLSFDLSDSICWEIMFSESNEPSQLLTESPKKDKDDTVSDPSDALEQWGPYMSFEMPLSWVARIKVSYREYENPFSQGKKVILYDKAKQEKWAAYANGDGLVERLTVYADSDRTEEVEVKEWFKHREDLLYMREVNTQTQLITDHFSPGHPLLLKAHSYTSLEPETGHTVEFYHTARVDGLWKRFENATEMTEYFVGREDFLHMRHIEFGERDKKIEKAGITADANPRPIVQIKECFHRNPEKPADEDIEERIFMVIDDIIQLTYHLELHDTIASKVVFCRVIGREKREDEIFLSRENSVKYQPWSSEKHKNMLHLYDLLWELRAEQKELKQQVRDSEAEMLNILTVREDEEANIKLSVSMYNTAKRGQQHEATV</sequence>
<comment type="subcellular location">
    <subcellularLocation>
        <location evidence="1">Cytoplasm</location>
        <location evidence="1">Cytoskeleton</location>
        <location evidence="1">Flagellum axoneme</location>
    </subcellularLocation>
</comment>
<evidence type="ECO:0000256" key="3">
    <source>
        <dbReference type="ARBA" id="ARBA00021303"/>
    </source>
</evidence>
<evidence type="ECO:0000256" key="7">
    <source>
        <dbReference type="ARBA" id="ARBA00023054"/>
    </source>
</evidence>
<keyword evidence="17" id="KW-1185">Reference proteome</keyword>
<evidence type="ECO:0000256" key="8">
    <source>
        <dbReference type="ARBA" id="ARBA00023069"/>
    </source>
</evidence>
<dbReference type="InterPro" id="IPR056291">
    <property type="entry name" value="MORN_DRC7"/>
</dbReference>
<keyword evidence="9" id="KW-0206">Cytoskeleton</keyword>
<dbReference type="PANTHER" id="PTHR35249:SF2">
    <property type="entry name" value="DYNEIN REGULATORY COMPLEX SUBUNIT 7"/>
    <property type="match status" value="1"/>
</dbReference>
<keyword evidence="4" id="KW-0221">Differentiation</keyword>
<dbReference type="InterPro" id="IPR038765">
    <property type="entry name" value="Papain-like_cys_pep_sf"/>
</dbReference>
<dbReference type="Pfam" id="PF24656">
    <property type="entry name" value="CEPT76_peptidase"/>
    <property type="match status" value="1"/>
</dbReference>
<feature type="domain" description="Dynein regulatory complex subunit 7 MORN" evidence="15">
    <location>
        <begin position="407"/>
        <end position="690"/>
    </location>
</feature>
<feature type="domain" description="CEP76/DRC7 peptidase-like" evidence="14">
    <location>
        <begin position="272"/>
        <end position="345"/>
    </location>
</feature>
<evidence type="ECO:0000256" key="4">
    <source>
        <dbReference type="ARBA" id="ARBA00022782"/>
    </source>
</evidence>
<evidence type="ECO:0000256" key="2">
    <source>
        <dbReference type="ARBA" id="ARBA00010738"/>
    </source>
</evidence>
<feature type="region of interest" description="Disordered" evidence="13">
    <location>
        <begin position="352"/>
        <end position="374"/>
    </location>
</feature>
<keyword evidence="9" id="KW-0963">Cytoplasm</keyword>
<evidence type="ECO:0000256" key="12">
    <source>
        <dbReference type="ARBA" id="ARBA00031733"/>
    </source>
</evidence>
<evidence type="ECO:0000256" key="10">
    <source>
        <dbReference type="ARBA" id="ARBA00023273"/>
    </source>
</evidence>
<evidence type="ECO:0000259" key="14">
    <source>
        <dbReference type="Pfam" id="PF24656"/>
    </source>
</evidence>